<accession>A0ACC5R4A2</accession>
<evidence type="ECO:0000313" key="2">
    <source>
        <dbReference type="Proteomes" id="UP000616151"/>
    </source>
</evidence>
<reference evidence="1" key="1">
    <citation type="submission" date="2021-01" db="EMBL/GenBank/DDBJ databases">
        <authorList>
            <person name="Sun Q."/>
        </authorList>
    </citation>
    <scope>NUCLEOTIDE SEQUENCE</scope>
    <source>
        <strain evidence="1">YIM B02566</strain>
    </source>
</reference>
<protein>
    <submittedName>
        <fullName evidence="1">Ribonuclease T2</fullName>
    </submittedName>
</protein>
<gene>
    <name evidence="1" type="ORF">JHL16_13840</name>
</gene>
<comment type="caution">
    <text evidence="1">The sequence shown here is derived from an EMBL/GenBank/DDBJ whole genome shotgun (WGS) entry which is preliminary data.</text>
</comment>
<name>A0ACC5R4A2_9HYPH</name>
<sequence>MADNRRHMPRSPILTPTRRPRRHLAAAVLAGLLALASFALTQTAQARGPVPGQFDYYALTLSWSPTYCASEAGRDDRQQCGFGRPYAFVVHGLWPQYEQGWPQDCVLREKWVPDDIIEAMLDIMPSKRLIIHEWKKHGACSGLRMRAYFELTRNLFGKIRIPARYLRPQEAVVTTPAQLISDFVKTNRDLTSDMLSIQCGNSRGAARLSELRICFDKDGRLQSCGVNERRQCRAEKLVLPPVRGGNR</sequence>
<dbReference type="EMBL" id="JAENHL010000007">
    <property type="protein sequence ID" value="MBK1867433.1"/>
    <property type="molecule type" value="Genomic_DNA"/>
</dbReference>
<keyword evidence="2" id="KW-1185">Reference proteome</keyword>
<organism evidence="1 2">
    <name type="scientific">Taklimakanibacter albus</name>
    <dbReference type="NCBI Taxonomy" id="2800327"/>
    <lineage>
        <taxon>Bacteria</taxon>
        <taxon>Pseudomonadati</taxon>
        <taxon>Pseudomonadota</taxon>
        <taxon>Alphaproteobacteria</taxon>
        <taxon>Hyphomicrobiales</taxon>
        <taxon>Aestuariivirgaceae</taxon>
        <taxon>Taklimakanibacter</taxon>
    </lineage>
</organism>
<proteinExistence type="predicted"/>
<dbReference type="Proteomes" id="UP000616151">
    <property type="component" value="Unassembled WGS sequence"/>
</dbReference>
<evidence type="ECO:0000313" key="1">
    <source>
        <dbReference type="EMBL" id="MBK1867433.1"/>
    </source>
</evidence>